<dbReference type="Proteomes" id="UP000516305">
    <property type="component" value="Chromosome"/>
</dbReference>
<sequence length="165" mass="18740">MIFLAILCQTAWSQCEIEEIDFIIFKYSHSMRGPNNYSSIKISPNKPGDIGIRYSRLYYLNSPDSDPYEEGLKPAIIDSAFYVDSAGFGEILKQVALLENINLDSAATFGFDGDTWSIEFGNSTQSFKYSFWSPKYHSDERGLENFIALCENIIALSELKPKKIF</sequence>
<name>A0A7H0VI05_9FLAO</name>
<dbReference type="AlphaFoldDB" id="A0A7H0VI05"/>
<reference evidence="1 2" key="1">
    <citation type="submission" date="2020-08" db="EMBL/GenBank/DDBJ databases">
        <title>Croceimicrobium hydrocarbonivorans gen. nov., sp. nov., a novel marine bacterium isolated from a bacterial consortium that degrades polyethylene terephthalate.</title>
        <authorList>
            <person name="Liu R."/>
        </authorList>
    </citation>
    <scope>NUCLEOTIDE SEQUENCE [LARGE SCALE GENOMIC DNA]</scope>
    <source>
        <strain evidence="1 2">A20-9</strain>
    </source>
</reference>
<proteinExistence type="predicted"/>
<accession>A0A7H0VI05</accession>
<gene>
    <name evidence="1" type="ORF">H4K34_05800</name>
</gene>
<evidence type="ECO:0000313" key="1">
    <source>
        <dbReference type="EMBL" id="QNR25353.1"/>
    </source>
</evidence>
<evidence type="ECO:0000313" key="2">
    <source>
        <dbReference type="Proteomes" id="UP000516305"/>
    </source>
</evidence>
<dbReference type="KEGG" id="chyd:H4K34_05800"/>
<keyword evidence="2" id="KW-1185">Reference proteome</keyword>
<dbReference type="RefSeq" id="WP_210759880.1">
    <property type="nucleotide sequence ID" value="NZ_CP060139.1"/>
</dbReference>
<dbReference type="EMBL" id="CP060139">
    <property type="protein sequence ID" value="QNR25353.1"/>
    <property type="molecule type" value="Genomic_DNA"/>
</dbReference>
<organism evidence="1 2">
    <name type="scientific">Croceimicrobium hydrocarbonivorans</name>
    <dbReference type="NCBI Taxonomy" id="2761580"/>
    <lineage>
        <taxon>Bacteria</taxon>
        <taxon>Pseudomonadati</taxon>
        <taxon>Bacteroidota</taxon>
        <taxon>Flavobacteriia</taxon>
        <taxon>Flavobacteriales</taxon>
        <taxon>Owenweeksiaceae</taxon>
        <taxon>Croceimicrobium</taxon>
    </lineage>
</organism>
<protein>
    <submittedName>
        <fullName evidence="1">Uncharacterized protein</fullName>
    </submittedName>
</protein>